<dbReference type="Gene3D" id="3.30.2010.10">
    <property type="entry name" value="Metalloproteases ('zincins'), catalytic domain"/>
    <property type="match status" value="1"/>
</dbReference>
<dbReference type="RefSeq" id="WP_038264821.1">
    <property type="nucleotide sequence ID" value="NZ_FSRH01000002.1"/>
</dbReference>
<protein>
    <recommendedName>
        <fullName evidence="1">YgjP-like metallopeptidase domain-containing protein</fullName>
    </recommendedName>
</protein>
<dbReference type="PANTHER" id="PTHR30399:SF1">
    <property type="entry name" value="UTP PYROPHOSPHATASE"/>
    <property type="match status" value="1"/>
</dbReference>
<dbReference type="Pfam" id="PF01863">
    <property type="entry name" value="YgjP-like"/>
    <property type="match status" value="1"/>
</dbReference>
<sequence length="229" mass="26810">MDYTVKYRRRKTIELRIDRNGEITVIAPLGYPKRAIVEFVYSKENWVNGKLEKIMECNSKKDEYANSIKNGGKIWILGKRHGISVEIIKGDGIKECVNIENGMVTIKSRSRTKAVLKTHMENHLREMARSIMAERISFYEQHIPARHNSFRIKNQKTIWGSCSAKRNLNFNFRLVMAPVEILDYVVVHELCHIVHMDHSAVFWNLVGSIISDYNERRHWLRENGPMLEI</sequence>
<keyword evidence="3" id="KW-1185">Reference proteome</keyword>
<reference evidence="2 3" key="1">
    <citation type="submission" date="2014-03" db="EMBL/GenBank/DDBJ databases">
        <title>Genome sequence of Clostridium litorale W6, DSM 5388.</title>
        <authorList>
            <person name="Poehlein A."/>
            <person name="Jagirdar A."/>
            <person name="Khonsari B."/>
            <person name="Chibani C.M."/>
            <person name="Gutierrez Gutierrez D.A."/>
            <person name="Davydova E."/>
            <person name="Alghaithi H.S."/>
            <person name="Nair K.P."/>
            <person name="Dhamotharan K."/>
            <person name="Chandran L."/>
            <person name="G W."/>
            <person name="Daniel R."/>
        </authorList>
    </citation>
    <scope>NUCLEOTIDE SEQUENCE [LARGE SCALE GENOMIC DNA]</scope>
    <source>
        <strain evidence="2 3">W6</strain>
    </source>
</reference>
<dbReference type="STRING" id="1121324.CLIT_11c00310"/>
<dbReference type="EMBL" id="JJMM01000011">
    <property type="protein sequence ID" value="KDR95004.1"/>
    <property type="molecule type" value="Genomic_DNA"/>
</dbReference>
<evidence type="ECO:0000313" key="3">
    <source>
        <dbReference type="Proteomes" id="UP000027946"/>
    </source>
</evidence>
<dbReference type="InterPro" id="IPR002725">
    <property type="entry name" value="YgjP-like_metallopeptidase"/>
</dbReference>
<dbReference type="Proteomes" id="UP000027946">
    <property type="component" value="Unassembled WGS sequence"/>
</dbReference>
<gene>
    <name evidence="2" type="ORF">CLIT_11c00310</name>
</gene>
<dbReference type="InterPro" id="IPR053136">
    <property type="entry name" value="UTP_pyrophosphatase-like"/>
</dbReference>
<evidence type="ECO:0000313" key="2">
    <source>
        <dbReference type="EMBL" id="KDR95004.1"/>
    </source>
</evidence>
<dbReference type="AlphaFoldDB" id="A0A069RD69"/>
<proteinExistence type="predicted"/>
<dbReference type="OrthoDB" id="9811177at2"/>
<feature type="domain" description="YgjP-like metallopeptidase" evidence="1">
    <location>
        <begin position="11"/>
        <end position="222"/>
    </location>
</feature>
<name>A0A069RD69_PEPLI</name>
<evidence type="ECO:0000259" key="1">
    <source>
        <dbReference type="Pfam" id="PF01863"/>
    </source>
</evidence>
<accession>A0A069RD69</accession>
<dbReference type="CDD" id="cd07344">
    <property type="entry name" value="M48_yhfN_like"/>
    <property type="match status" value="1"/>
</dbReference>
<organism evidence="2 3">
    <name type="scientific">Peptoclostridium litorale DSM 5388</name>
    <dbReference type="NCBI Taxonomy" id="1121324"/>
    <lineage>
        <taxon>Bacteria</taxon>
        <taxon>Bacillati</taxon>
        <taxon>Bacillota</taxon>
        <taxon>Clostridia</taxon>
        <taxon>Peptostreptococcales</taxon>
        <taxon>Peptoclostridiaceae</taxon>
        <taxon>Peptoclostridium</taxon>
    </lineage>
</organism>
<dbReference type="PANTHER" id="PTHR30399">
    <property type="entry name" value="UNCHARACTERIZED PROTEIN YGJP"/>
    <property type="match status" value="1"/>
</dbReference>
<dbReference type="eggNOG" id="COG1451">
    <property type="taxonomic scope" value="Bacteria"/>
</dbReference>
<comment type="caution">
    <text evidence="2">The sequence shown here is derived from an EMBL/GenBank/DDBJ whole genome shotgun (WGS) entry which is preliminary data.</text>
</comment>